<evidence type="ECO:0000313" key="3">
    <source>
        <dbReference type="EMBL" id="CAL1611773.1"/>
    </source>
</evidence>
<protein>
    <submittedName>
        <fullName evidence="3">Uncharacterized protein</fullName>
    </submittedName>
</protein>
<dbReference type="Proteomes" id="UP001497482">
    <property type="component" value="Chromosome 15"/>
</dbReference>
<evidence type="ECO:0000313" key="2">
    <source>
        <dbReference type="EMBL" id="CAL1581703.1"/>
    </source>
</evidence>
<evidence type="ECO:0000313" key="4">
    <source>
        <dbReference type="Proteomes" id="UP001497482"/>
    </source>
</evidence>
<dbReference type="EMBL" id="OZ035837">
    <property type="protein sequence ID" value="CAL1581703.1"/>
    <property type="molecule type" value="Genomic_DNA"/>
</dbReference>
<sequence>MLVKVKHKGEQRFVKIYEVKLVDLFDEAFKKFGIPLNRLSDAKLFDETKTKIDEDVFEEVMLSNIGHVYELSLDSTPEELDAEVMQTSRESSILDIDDCDAVILNIESPLQTQSSSRNKDSVIEDILKKRPGGDQIIKEYRRTNKLTDASRRKMVNMVIANMTEIHG</sequence>
<keyword evidence="4" id="KW-1185">Reference proteome</keyword>
<dbReference type="EMBL" id="OZ035833">
    <property type="protein sequence ID" value="CAL1572958.1"/>
    <property type="molecule type" value="Genomic_DNA"/>
</dbReference>
<accession>A0AAV2MEG9</accession>
<reference evidence="3 4" key="1">
    <citation type="submission" date="2024-04" db="EMBL/GenBank/DDBJ databases">
        <authorList>
            <person name="Waldvogel A.-M."/>
            <person name="Schoenle A."/>
        </authorList>
    </citation>
    <scope>NUCLEOTIDE SEQUENCE [LARGE SCALE GENOMIC DNA]</scope>
</reference>
<dbReference type="Proteomes" id="UP001497482">
    <property type="component" value="Chromosome 7"/>
</dbReference>
<evidence type="ECO:0000313" key="1">
    <source>
        <dbReference type="EMBL" id="CAL1572958.1"/>
    </source>
</evidence>
<dbReference type="AlphaFoldDB" id="A0AAV2MEG9"/>
<gene>
    <name evidence="2" type="ORF">KC01_LOCUS12438</name>
    <name evidence="3" type="ORF">KC01_LOCUS38164</name>
    <name evidence="1" type="ORF">KC01_LOCUS4944</name>
</gene>
<dbReference type="Proteomes" id="UP001497482">
    <property type="component" value="Chromosome 11"/>
</dbReference>
<proteinExistence type="predicted"/>
<organism evidence="3 4">
    <name type="scientific">Knipowitschia caucasica</name>
    <name type="common">Caucasian dwarf goby</name>
    <name type="synonym">Pomatoschistus caucasicus</name>
    <dbReference type="NCBI Taxonomy" id="637954"/>
    <lineage>
        <taxon>Eukaryota</taxon>
        <taxon>Metazoa</taxon>
        <taxon>Chordata</taxon>
        <taxon>Craniata</taxon>
        <taxon>Vertebrata</taxon>
        <taxon>Euteleostomi</taxon>
        <taxon>Actinopterygii</taxon>
        <taxon>Neopterygii</taxon>
        <taxon>Teleostei</taxon>
        <taxon>Neoteleostei</taxon>
        <taxon>Acanthomorphata</taxon>
        <taxon>Gobiaria</taxon>
        <taxon>Gobiiformes</taxon>
        <taxon>Gobioidei</taxon>
        <taxon>Gobiidae</taxon>
        <taxon>Gobiinae</taxon>
        <taxon>Knipowitschia</taxon>
    </lineage>
</organism>
<name>A0AAV2MEG9_KNICA</name>
<dbReference type="EMBL" id="OZ035829">
    <property type="protein sequence ID" value="CAL1611773.1"/>
    <property type="molecule type" value="Genomic_DNA"/>
</dbReference>